<feature type="compositionally biased region" description="Basic and acidic residues" evidence="3">
    <location>
        <begin position="94"/>
        <end position="117"/>
    </location>
</feature>
<feature type="compositionally biased region" description="Basic and acidic residues" evidence="3">
    <location>
        <begin position="52"/>
        <end position="66"/>
    </location>
</feature>
<keyword evidence="5" id="KW-1185">Reference proteome</keyword>
<dbReference type="GO" id="GO:0009631">
    <property type="term" value="P:cold acclimation"/>
    <property type="evidence" value="ECO:0007669"/>
    <property type="project" value="TreeGrafter"/>
</dbReference>
<protein>
    <recommendedName>
        <fullName evidence="6">Dehydrin</fullName>
    </recommendedName>
</protein>
<dbReference type="Pfam" id="PF00257">
    <property type="entry name" value="Dehydrin"/>
    <property type="match status" value="1"/>
</dbReference>
<dbReference type="PANTHER" id="PTHR33346">
    <property type="entry name" value="DEHYDRIN XERO 2-RELATED"/>
    <property type="match status" value="1"/>
</dbReference>
<evidence type="ECO:0000313" key="4">
    <source>
        <dbReference type="EMBL" id="KAG8368030.1"/>
    </source>
</evidence>
<comment type="similarity">
    <text evidence="1 2">Belongs to the plant dehydrin family.</text>
</comment>
<gene>
    <name evidence="4" type="ORF">BUALT_Bualt15G0002800</name>
</gene>
<dbReference type="InterPro" id="IPR000167">
    <property type="entry name" value="Dehydrin"/>
</dbReference>
<accession>A0AAV6WGS8</accession>
<dbReference type="GO" id="GO:0005829">
    <property type="term" value="C:cytosol"/>
    <property type="evidence" value="ECO:0007669"/>
    <property type="project" value="TreeGrafter"/>
</dbReference>
<dbReference type="GO" id="GO:0016020">
    <property type="term" value="C:membrane"/>
    <property type="evidence" value="ECO:0007669"/>
    <property type="project" value="TreeGrafter"/>
</dbReference>
<dbReference type="GO" id="GO:0009737">
    <property type="term" value="P:response to abscisic acid"/>
    <property type="evidence" value="ECO:0007669"/>
    <property type="project" value="TreeGrafter"/>
</dbReference>
<dbReference type="InterPro" id="IPR030513">
    <property type="entry name" value="Dehydrin_CS"/>
</dbReference>
<dbReference type="Proteomes" id="UP000826271">
    <property type="component" value="Unassembled WGS sequence"/>
</dbReference>
<evidence type="ECO:0008006" key="6">
    <source>
        <dbReference type="Google" id="ProtNLM"/>
    </source>
</evidence>
<evidence type="ECO:0000313" key="5">
    <source>
        <dbReference type="Proteomes" id="UP000826271"/>
    </source>
</evidence>
<dbReference type="PROSITE" id="PS00823">
    <property type="entry name" value="DEHYDRIN_2"/>
    <property type="match status" value="1"/>
</dbReference>
<evidence type="ECO:0000256" key="3">
    <source>
        <dbReference type="SAM" id="MobiDB-lite"/>
    </source>
</evidence>
<dbReference type="PANTHER" id="PTHR33346:SF2">
    <property type="entry name" value="DEHYDRIN ERD14"/>
    <property type="match status" value="1"/>
</dbReference>
<feature type="compositionally biased region" description="Basic and acidic residues" evidence="3">
    <location>
        <begin position="124"/>
        <end position="147"/>
    </location>
</feature>
<dbReference type="EMBL" id="WHWC01000015">
    <property type="protein sequence ID" value="KAG8368030.1"/>
    <property type="molecule type" value="Genomic_DNA"/>
</dbReference>
<comment type="caution">
    <text evidence="4">The sequence shown here is derived from an EMBL/GenBank/DDBJ whole genome shotgun (WGS) entry which is preliminary data.</text>
</comment>
<dbReference type="PROSITE" id="PS00315">
    <property type="entry name" value="DEHYDRIN_1"/>
    <property type="match status" value="1"/>
</dbReference>
<organism evidence="4 5">
    <name type="scientific">Buddleja alternifolia</name>
    <dbReference type="NCBI Taxonomy" id="168488"/>
    <lineage>
        <taxon>Eukaryota</taxon>
        <taxon>Viridiplantae</taxon>
        <taxon>Streptophyta</taxon>
        <taxon>Embryophyta</taxon>
        <taxon>Tracheophyta</taxon>
        <taxon>Spermatophyta</taxon>
        <taxon>Magnoliopsida</taxon>
        <taxon>eudicotyledons</taxon>
        <taxon>Gunneridae</taxon>
        <taxon>Pentapetalae</taxon>
        <taxon>asterids</taxon>
        <taxon>lamiids</taxon>
        <taxon>Lamiales</taxon>
        <taxon>Scrophulariaceae</taxon>
        <taxon>Buddlejeae</taxon>
        <taxon>Buddleja</taxon>
    </lineage>
</organism>
<name>A0AAV6WGS8_9LAMI</name>
<dbReference type="AlphaFoldDB" id="A0AAV6WGS8"/>
<reference evidence="4" key="1">
    <citation type="submission" date="2019-10" db="EMBL/GenBank/DDBJ databases">
        <authorList>
            <person name="Zhang R."/>
            <person name="Pan Y."/>
            <person name="Wang J."/>
            <person name="Ma R."/>
            <person name="Yu S."/>
        </authorList>
    </citation>
    <scope>NUCLEOTIDE SEQUENCE</scope>
    <source>
        <strain evidence="4">LA-IB0</strain>
        <tissue evidence="4">Leaf</tissue>
    </source>
</reference>
<feature type="compositionally biased region" description="Basic and acidic residues" evidence="3">
    <location>
        <begin position="21"/>
        <end position="40"/>
    </location>
</feature>
<feature type="region of interest" description="Disordered" evidence="3">
    <location>
        <begin position="1"/>
        <end position="196"/>
    </location>
</feature>
<proteinExistence type="inferred from homology"/>
<sequence length="196" mass="22474">MAEQYPQGHANNTSVVPPAETTDRGCFDFNMKKKEEKPQEDLVMTDMNSGKRTTEEDKHTLMDELQRTNTHSSSSSEEEVEEGRERKKKKKKGLKEAIKEKISGDKGEEAEEHKYEEQNNETVHSGEKKGFLEKIKEKLPGQDKNGSKVENTQIPIASDQYPENDTKEKKGIIDKIKEKLPGHHNKNNENHELKED</sequence>
<feature type="compositionally biased region" description="Basic and acidic residues" evidence="3">
    <location>
        <begin position="164"/>
        <end position="196"/>
    </location>
</feature>
<evidence type="ECO:0000256" key="1">
    <source>
        <dbReference type="ARBA" id="ARBA00008403"/>
    </source>
</evidence>
<evidence type="ECO:0000256" key="2">
    <source>
        <dbReference type="RuleBase" id="RU003995"/>
    </source>
</evidence>
<dbReference type="GO" id="GO:0009414">
    <property type="term" value="P:response to water deprivation"/>
    <property type="evidence" value="ECO:0007669"/>
    <property type="project" value="TreeGrafter"/>
</dbReference>